<dbReference type="GO" id="GO:0046872">
    <property type="term" value="F:metal ion binding"/>
    <property type="evidence" value="ECO:0007669"/>
    <property type="project" value="UniProtKB-KW"/>
</dbReference>
<dbReference type="OrthoDB" id="9810005at2"/>
<dbReference type="CDD" id="cd01310">
    <property type="entry name" value="TatD_DNAse"/>
    <property type="match status" value="1"/>
</dbReference>
<feature type="binding site" evidence="4">
    <location>
        <position position="155"/>
    </location>
    <ligand>
        <name>a divalent metal cation</name>
        <dbReference type="ChEBI" id="CHEBI:60240"/>
        <label>2</label>
    </ligand>
</feature>
<organism evidence="5 6">
    <name type="scientific">Desulfobotulus mexicanus</name>
    <dbReference type="NCBI Taxonomy" id="2586642"/>
    <lineage>
        <taxon>Bacteria</taxon>
        <taxon>Pseudomonadati</taxon>
        <taxon>Thermodesulfobacteriota</taxon>
        <taxon>Desulfobacteria</taxon>
        <taxon>Desulfobacterales</taxon>
        <taxon>Desulfobacteraceae</taxon>
        <taxon>Desulfobotulus</taxon>
    </lineage>
</organism>
<keyword evidence="6" id="KW-1185">Reference proteome</keyword>
<comment type="caution">
    <text evidence="5">The sequence shown here is derived from an EMBL/GenBank/DDBJ whole genome shotgun (WGS) entry which is preliminary data.</text>
</comment>
<proteinExistence type="inferred from homology"/>
<dbReference type="Proteomes" id="UP000321899">
    <property type="component" value="Unassembled WGS sequence"/>
</dbReference>
<dbReference type="FunFam" id="3.20.20.140:FF:000005">
    <property type="entry name" value="TatD family hydrolase"/>
    <property type="match status" value="1"/>
</dbReference>
<evidence type="ECO:0000256" key="4">
    <source>
        <dbReference type="PIRSR" id="PIRSR005902-1"/>
    </source>
</evidence>
<dbReference type="InterPro" id="IPR032466">
    <property type="entry name" value="Metal_Hydrolase"/>
</dbReference>
<dbReference type="AlphaFoldDB" id="A0A5S5MEJ5"/>
<evidence type="ECO:0000313" key="5">
    <source>
        <dbReference type="EMBL" id="TYT74120.1"/>
    </source>
</evidence>
<dbReference type="Gene3D" id="3.20.20.140">
    <property type="entry name" value="Metal-dependent hydrolases"/>
    <property type="match status" value="1"/>
</dbReference>
<dbReference type="Pfam" id="PF01026">
    <property type="entry name" value="TatD_DNase"/>
    <property type="match status" value="1"/>
</dbReference>
<dbReference type="GO" id="GO:0005829">
    <property type="term" value="C:cytosol"/>
    <property type="evidence" value="ECO:0007669"/>
    <property type="project" value="TreeGrafter"/>
</dbReference>
<dbReference type="InterPro" id="IPR015991">
    <property type="entry name" value="TatD/YcfH-like"/>
</dbReference>
<feature type="binding site" evidence="4">
    <location>
        <position position="9"/>
    </location>
    <ligand>
        <name>a divalent metal cation</name>
        <dbReference type="ChEBI" id="CHEBI:60240"/>
        <label>1</label>
    </ligand>
</feature>
<feature type="binding site" evidence="4">
    <location>
        <position position="206"/>
    </location>
    <ligand>
        <name>a divalent metal cation</name>
        <dbReference type="ChEBI" id="CHEBI:60240"/>
        <label>1</label>
    </ligand>
</feature>
<dbReference type="InterPro" id="IPR001130">
    <property type="entry name" value="TatD-like"/>
</dbReference>
<sequence length="269" mass="30164">MRFFDSHCHIEDERAFGKDRDDMLRRARESGVLCMMIAGISLERSRAAVALSEANPGLFASVGIHPHDSESCNGSIISVLASLARNPKVRAWGECGLDFNRMHAPMDVQERWLEAQIDAALALKLPIIFHERDSRGKLLSMLRHMAPSGLSGVVHCFSGNLEEMKGYLDLGLHIGITGILTHKQRGEELRSMVRMLPDDGILIETDAPYLTPSPERNRHKRNEPAFVPTVLKTLAAIRRTSEEELAETVFQNTCELFRVKPDEIPDLKE</sequence>
<name>A0A5S5MEJ5_9BACT</name>
<feature type="binding site" evidence="4">
    <location>
        <position position="94"/>
    </location>
    <ligand>
        <name>a divalent metal cation</name>
        <dbReference type="ChEBI" id="CHEBI:60240"/>
        <label>1</label>
    </ligand>
</feature>
<reference evidence="5 6" key="1">
    <citation type="submission" date="2019-06" db="EMBL/GenBank/DDBJ databases">
        <title>Desulfobotulus mexicanus sp. nov., a novel sulfate-reducing bacterium isolated from the sediment of an alkaline crater lake in Mexico.</title>
        <authorList>
            <person name="Hirschler-Rea A."/>
        </authorList>
    </citation>
    <scope>NUCLEOTIDE SEQUENCE [LARGE SCALE GENOMIC DNA]</scope>
    <source>
        <strain evidence="5 6">PAR22N</strain>
    </source>
</reference>
<dbReference type="GO" id="GO:0004536">
    <property type="term" value="F:DNA nuclease activity"/>
    <property type="evidence" value="ECO:0007669"/>
    <property type="project" value="InterPro"/>
</dbReference>
<dbReference type="NCBIfam" id="TIGR00010">
    <property type="entry name" value="YchF/TatD family DNA exonuclease"/>
    <property type="match status" value="1"/>
</dbReference>
<comment type="similarity">
    <text evidence="1">Belongs to the metallo-dependent hydrolases superfamily. TatD-type hydrolase family.</text>
</comment>
<gene>
    <name evidence="5" type="ORF">FIM25_11680</name>
</gene>
<evidence type="ECO:0000313" key="6">
    <source>
        <dbReference type="Proteomes" id="UP000321899"/>
    </source>
</evidence>
<feature type="binding site" evidence="4">
    <location>
        <position position="7"/>
    </location>
    <ligand>
        <name>a divalent metal cation</name>
        <dbReference type="ChEBI" id="CHEBI:60240"/>
        <label>1</label>
    </ligand>
</feature>
<feature type="binding site" evidence="4">
    <location>
        <position position="130"/>
    </location>
    <ligand>
        <name>a divalent metal cation</name>
        <dbReference type="ChEBI" id="CHEBI:60240"/>
        <label>2</label>
    </ligand>
</feature>
<evidence type="ECO:0000256" key="2">
    <source>
        <dbReference type="ARBA" id="ARBA00022723"/>
    </source>
</evidence>
<dbReference type="EMBL" id="VDMB01000015">
    <property type="protein sequence ID" value="TYT74120.1"/>
    <property type="molecule type" value="Genomic_DNA"/>
</dbReference>
<keyword evidence="2 4" id="KW-0479">Metal-binding</keyword>
<dbReference type="GO" id="GO:0016788">
    <property type="term" value="F:hydrolase activity, acting on ester bonds"/>
    <property type="evidence" value="ECO:0007669"/>
    <property type="project" value="InterPro"/>
</dbReference>
<dbReference type="SUPFAM" id="SSF51556">
    <property type="entry name" value="Metallo-dependent hydrolases"/>
    <property type="match status" value="1"/>
</dbReference>
<dbReference type="PANTHER" id="PTHR46124">
    <property type="entry name" value="D-AMINOACYL-TRNA DEACYLASE"/>
    <property type="match status" value="1"/>
</dbReference>
<dbReference type="PIRSF" id="PIRSF005902">
    <property type="entry name" value="DNase_TatD"/>
    <property type="match status" value="1"/>
</dbReference>
<dbReference type="RefSeq" id="WP_139449625.1">
    <property type="nucleotide sequence ID" value="NZ_VDMB01000015.1"/>
</dbReference>
<evidence type="ECO:0000256" key="3">
    <source>
        <dbReference type="ARBA" id="ARBA00022801"/>
    </source>
</evidence>
<accession>A0A5S5MEJ5</accession>
<keyword evidence="3" id="KW-0378">Hydrolase</keyword>
<dbReference type="PANTHER" id="PTHR46124:SF2">
    <property type="entry name" value="D-AMINOACYL-TRNA DEACYLASE"/>
    <property type="match status" value="1"/>
</dbReference>
<protein>
    <submittedName>
        <fullName evidence="5">TatD family deoxyribonuclease</fullName>
    </submittedName>
</protein>
<evidence type="ECO:0000256" key="1">
    <source>
        <dbReference type="ARBA" id="ARBA00009275"/>
    </source>
</evidence>